<dbReference type="InterPro" id="IPR036616">
    <property type="entry name" value="Poly(ADP-ribose)pol_reg_dom_sf"/>
</dbReference>
<feature type="domain" description="WGR" evidence="15">
    <location>
        <begin position="2097"/>
        <end position="2198"/>
    </location>
</feature>
<keyword evidence="4" id="KW-0548">Nucleotidyltransferase</keyword>
<dbReference type="PROSITE" id="PS51977">
    <property type="entry name" value="WGR"/>
    <property type="match status" value="1"/>
</dbReference>
<dbReference type="Pfam" id="PF00644">
    <property type="entry name" value="PARP"/>
    <property type="match status" value="1"/>
</dbReference>
<feature type="region of interest" description="Disordered" evidence="12">
    <location>
        <begin position="2582"/>
        <end position="2604"/>
    </location>
</feature>
<feature type="region of interest" description="Disordered" evidence="12">
    <location>
        <begin position="514"/>
        <end position="545"/>
    </location>
</feature>
<evidence type="ECO:0000256" key="3">
    <source>
        <dbReference type="ARBA" id="ARBA00022679"/>
    </source>
</evidence>
<dbReference type="EC" id="2.4.2.-" evidence="11"/>
<dbReference type="InterPro" id="IPR008893">
    <property type="entry name" value="WGR_domain"/>
</dbReference>
<feature type="repeat" description="ANK" evidence="10">
    <location>
        <begin position="946"/>
        <end position="978"/>
    </location>
</feature>
<dbReference type="Pfam" id="PF05406">
    <property type="entry name" value="WGR"/>
    <property type="match status" value="1"/>
</dbReference>
<comment type="caution">
    <text evidence="16">The sequence shown here is derived from an EMBL/GenBank/DDBJ whole genome shotgun (WGS) entry which is preliminary data.</text>
</comment>
<evidence type="ECO:0000256" key="9">
    <source>
        <dbReference type="ARBA" id="ARBA00024347"/>
    </source>
</evidence>
<feature type="compositionally biased region" description="Basic and acidic residues" evidence="12">
    <location>
        <begin position="190"/>
        <end position="221"/>
    </location>
</feature>
<dbReference type="Gene3D" id="1.25.40.20">
    <property type="entry name" value="Ankyrin repeat-containing domain"/>
    <property type="match status" value="5"/>
</dbReference>
<dbReference type="PROSITE" id="PS50297">
    <property type="entry name" value="ANK_REP_REGION"/>
    <property type="match status" value="7"/>
</dbReference>
<evidence type="ECO:0000256" key="6">
    <source>
        <dbReference type="ARBA" id="ARBA00023027"/>
    </source>
</evidence>
<feature type="domain" description="PARP alpha-helical" evidence="14">
    <location>
        <begin position="2223"/>
        <end position="2357"/>
    </location>
</feature>
<evidence type="ECO:0000256" key="12">
    <source>
        <dbReference type="SAM" id="MobiDB-lite"/>
    </source>
</evidence>
<feature type="repeat" description="ANK" evidence="10">
    <location>
        <begin position="1048"/>
        <end position="1080"/>
    </location>
</feature>
<evidence type="ECO:0000256" key="7">
    <source>
        <dbReference type="ARBA" id="ARBA00023043"/>
    </source>
</evidence>
<keyword evidence="7 10" id="KW-0040">ANK repeat</keyword>
<feature type="compositionally biased region" description="Basic and acidic residues" evidence="12">
    <location>
        <begin position="74"/>
        <end position="95"/>
    </location>
</feature>
<gene>
    <name evidence="16" type="ORF">CVLEPA_LOCUS25849</name>
</gene>
<dbReference type="Proteomes" id="UP001642483">
    <property type="component" value="Unassembled WGS sequence"/>
</dbReference>
<feature type="repeat" description="ANK" evidence="10">
    <location>
        <begin position="1015"/>
        <end position="1047"/>
    </location>
</feature>
<feature type="compositionally biased region" description="Basic and acidic residues" evidence="12">
    <location>
        <begin position="423"/>
        <end position="440"/>
    </location>
</feature>
<feature type="compositionally biased region" description="Basic and acidic residues" evidence="12">
    <location>
        <begin position="146"/>
        <end position="159"/>
    </location>
</feature>
<dbReference type="CDD" id="cd07997">
    <property type="entry name" value="WGR_PARP"/>
    <property type="match status" value="1"/>
</dbReference>
<keyword evidence="5" id="KW-0677">Repeat</keyword>
<dbReference type="InterPro" id="IPR036930">
    <property type="entry name" value="WGR_dom_sf"/>
</dbReference>
<dbReference type="PROSITE" id="PS51059">
    <property type="entry name" value="PARP_CATALYTIC"/>
    <property type="match status" value="1"/>
</dbReference>
<keyword evidence="17" id="KW-1185">Reference proteome</keyword>
<dbReference type="EMBL" id="CAWYQH010000130">
    <property type="protein sequence ID" value="CAK8692597.1"/>
    <property type="molecule type" value="Genomic_DNA"/>
</dbReference>
<feature type="repeat" description="ANK" evidence="10">
    <location>
        <begin position="1501"/>
        <end position="1538"/>
    </location>
</feature>
<reference evidence="16 17" key="1">
    <citation type="submission" date="2024-02" db="EMBL/GenBank/DDBJ databases">
        <authorList>
            <person name="Daric V."/>
            <person name="Darras S."/>
        </authorList>
    </citation>
    <scope>NUCLEOTIDE SEQUENCE [LARGE SCALE GENOMIC DNA]</scope>
</reference>
<dbReference type="Pfam" id="PF13637">
    <property type="entry name" value="Ank_4"/>
    <property type="match status" value="1"/>
</dbReference>
<feature type="compositionally biased region" description="Acidic residues" evidence="12">
    <location>
        <begin position="399"/>
        <end position="409"/>
    </location>
</feature>
<keyword evidence="6 11" id="KW-0520">NAD</keyword>
<feature type="region of interest" description="Disordered" evidence="12">
    <location>
        <begin position="395"/>
        <end position="475"/>
    </location>
</feature>
<dbReference type="Gene3D" id="3.90.228.10">
    <property type="match status" value="1"/>
</dbReference>
<evidence type="ECO:0000256" key="11">
    <source>
        <dbReference type="RuleBase" id="RU362114"/>
    </source>
</evidence>
<evidence type="ECO:0000256" key="1">
    <source>
        <dbReference type="ARBA" id="ARBA00004123"/>
    </source>
</evidence>
<evidence type="ECO:0000259" key="15">
    <source>
        <dbReference type="PROSITE" id="PS51977"/>
    </source>
</evidence>
<feature type="repeat" description="ANK" evidence="10">
    <location>
        <begin position="1619"/>
        <end position="1647"/>
    </location>
</feature>
<dbReference type="PROSITE" id="PS50088">
    <property type="entry name" value="ANK_REPEAT"/>
    <property type="match status" value="10"/>
</dbReference>
<dbReference type="SMART" id="SM00773">
    <property type="entry name" value="WGR"/>
    <property type="match status" value="1"/>
</dbReference>
<evidence type="ECO:0000256" key="8">
    <source>
        <dbReference type="ARBA" id="ARBA00023242"/>
    </source>
</evidence>
<evidence type="ECO:0000256" key="5">
    <source>
        <dbReference type="ARBA" id="ARBA00022737"/>
    </source>
</evidence>
<dbReference type="InterPro" id="IPR051165">
    <property type="entry name" value="Multifunctional_ANK_Repeat"/>
</dbReference>
<dbReference type="Pfam" id="PF02877">
    <property type="entry name" value="PARP_reg"/>
    <property type="match status" value="1"/>
</dbReference>
<feature type="compositionally biased region" description="Polar residues" evidence="12">
    <location>
        <begin position="1"/>
        <end position="19"/>
    </location>
</feature>
<keyword evidence="3 11" id="KW-0808">Transferase</keyword>
<name>A0ABP0GLG8_CLALP</name>
<feature type="repeat" description="ANK" evidence="10">
    <location>
        <begin position="982"/>
        <end position="1014"/>
    </location>
</feature>
<dbReference type="InterPro" id="IPR004102">
    <property type="entry name" value="Poly(ADP-ribose)pol_reg_dom"/>
</dbReference>
<dbReference type="PANTHER" id="PTHR24123:SF33">
    <property type="entry name" value="PROTEIN HOS4"/>
    <property type="match status" value="1"/>
</dbReference>
<dbReference type="Gene3D" id="1.20.142.10">
    <property type="entry name" value="Poly(ADP-ribose) polymerase, regulatory domain"/>
    <property type="match status" value="1"/>
</dbReference>
<dbReference type="SUPFAM" id="SSF48403">
    <property type="entry name" value="Ankyrin repeat"/>
    <property type="match status" value="5"/>
</dbReference>
<feature type="compositionally biased region" description="Polar residues" evidence="12">
    <location>
        <begin position="242"/>
        <end position="252"/>
    </location>
</feature>
<dbReference type="SUPFAM" id="SSF47587">
    <property type="entry name" value="Domain of poly(ADP-ribose) polymerase"/>
    <property type="match status" value="1"/>
</dbReference>
<dbReference type="InterPro" id="IPR012317">
    <property type="entry name" value="Poly(ADP-ribose)pol_cat_dom"/>
</dbReference>
<feature type="repeat" description="ANK" evidence="10">
    <location>
        <begin position="1789"/>
        <end position="1813"/>
    </location>
</feature>
<accession>A0ABP0GLG8</accession>
<dbReference type="SMART" id="SM00248">
    <property type="entry name" value="ANK"/>
    <property type="match status" value="23"/>
</dbReference>
<feature type="domain" description="PARP catalytic" evidence="13">
    <location>
        <begin position="2367"/>
        <end position="2586"/>
    </location>
</feature>
<comment type="subcellular location">
    <subcellularLocation>
        <location evidence="1">Nucleus</location>
    </subcellularLocation>
</comment>
<dbReference type="SUPFAM" id="SSF56399">
    <property type="entry name" value="ADP-ribosylation"/>
    <property type="match status" value="1"/>
</dbReference>
<dbReference type="Pfam" id="PF00023">
    <property type="entry name" value="Ank"/>
    <property type="match status" value="1"/>
</dbReference>
<evidence type="ECO:0000259" key="13">
    <source>
        <dbReference type="PROSITE" id="PS51059"/>
    </source>
</evidence>
<evidence type="ECO:0000256" key="4">
    <source>
        <dbReference type="ARBA" id="ARBA00022695"/>
    </source>
</evidence>
<protein>
    <recommendedName>
        <fullName evidence="11">Poly [ADP-ribose] polymerase</fullName>
        <shortName evidence="11">PARP</shortName>
        <ecNumber evidence="11">2.4.2.-</ecNumber>
    </recommendedName>
</protein>
<dbReference type="PROSITE" id="PS51060">
    <property type="entry name" value="PARP_ALPHA_HD"/>
    <property type="match status" value="1"/>
</dbReference>
<feature type="repeat" description="ANK" evidence="10">
    <location>
        <begin position="904"/>
        <end position="936"/>
    </location>
</feature>
<evidence type="ECO:0000313" key="16">
    <source>
        <dbReference type="EMBL" id="CAK8692597.1"/>
    </source>
</evidence>
<dbReference type="InterPro" id="IPR017956">
    <property type="entry name" value="AT_hook_DNA-bd_motif"/>
</dbReference>
<evidence type="ECO:0000259" key="14">
    <source>
        <dbReference type="PROSITE" id="PS51060"/>
    </source>
</evidence>
<keyword evidence="2 11" id="KW-0328">Glycosyltransferase</keyword>
<evidence type="ECO:0000256" key="2">
    <source>
        <dbReference type="ARBA" id="ARBA00022676"/>
    </source>
</evidence>
<dbReference type="InterPro" id="IPR036770">
    <property type="entry name" value="Ankyrin_rpt-contain_sf"/>
</dbReference>
<proteinExistence type="inferred from homology"/>
<dbReference type="InterPro" id="IPR002110">
    <property type="entry name" value="Ankyrin_rpt"/>
</dbReference>
<evidence type="ECO:0000313" key="17">
    <source>
        <dbReference type="Proteomes" id="UP001642483"/>
    </source>
</evidence>
<sequence length="2604" mass="288576">MSSEAGNADVSENANTSKSPMKESDLSTDEVVTVESSLVKKDMSQSLSTEAFIAASDGDLTSSGKEDVTDEEKPEEKREEKPDEKHDETSKKEDDKQEDEEDNKEAASPNKESDAVDETPAGENVEEQAEENHPEESENAPNENVSPKESEADEPKCEEMETNEANEQKTELTTIDSSAIEMETDGNSNTKEDDNNEVAEKSNETKTEKRGRGRPPSDKRANQPPAIETRQKSKRPRRYDVSNMQQAGTSPGTGRGRKLSSSPAAGPGRPKKTDSPSIGPGRPKKSEGASAPDTSPGHVTPYYAKGDVLAVRNEDGGFYLCMCPNNIFTVTKPFKVQWLDKCDEPNMFKRSYFDYLHVKSVLYSGVLLKKLDSNKLSLPEVQERKINHRLEKSLRGEEDISSDSDEELDESGKKMTNLKRAAKQKETKAKASKENVKEDEGHDEDDTEDYVPLSEMSPRLTGGRGRKRKSSKDVDVTRKLGKIHIAGMPNTGVKRKSQKYEIGISNPSVRLLKTPLKAGTSGSPVKPRGRPRKQETSGKIVTSDSNGAVKYMINPEVMEQLHSKSHRSNENLVPNQAIDVAAKDPAFDLRQSQCHLPKDKLAIRAAILQDVEELEGLYSDVTHLPHLLCKSRSVDVPLTAMHYALRAGNVGVLRSLCQELSRLNDFVIKPEADPPAMLRDSSDAQNGFKGEELSAIDISKGLKEGNHAFLKDIKPTFDSALSLASDIAYFACSIGLSPELLQLLVDIYPKTKDVDMKEMLCNNMYRALEMGHVDTAQFLIRTSRQETTAYPVIGHASAINPPGVHGLTELHELVLYTEEPLPSAFTIKDAKKKSGDSHRLQAVHCAASNPNITCLKQLIAAAKECLNTMDGRNRRPIHYAAACSSTKPLEFLINKVSIEEQDVNGMTPVMIAAEAGREKNVDLLLKTASKSNVLHVVNVVERPDRNNRSAVHYAAMNGHAAVIEVLAKYKTDLNKTLSVSKARATPLMLAAANGHVQTCMLLVEFGASIEIRDKLQRTALIHAAMNGHYPVITYLLHKGADPNVADSSNNSAIHYAAAYGWYHCVLVLLQASANPDVYNDRKMPPIGVTLLKDHRETAHLLAEHHADANFRDERGRTLVARLLAEEPLTWGLVDRVTYLIESYKPEVNAQDVQGMGPIHNLAANSVRVGKNREVDPIRQSVSIYLAKMLLDRGAELNMADYRGRLPLYFAVDDMNVALVELFVRRGTHCPRSTNSSADNVLHMLARSWDQGNMADIVFGLVNMTSQTVQELAARRNKYGFTPLLLFTKSIADYAKPAADSSDQAENELKKLTKKLEDQACPLLEALVMASKSDVSTIVGKTRRNYRNPNDEGKSAAHYLSKSAIDKECKVLACLLRHKPKLDLLDGQGASPLITALLNRNCRAEQMLLDAGAQPNFCSNNPKHKYPIAPLILAVARHGPGDRSLLPAIRALLRTISDIKLVPPDPRNGRTALMFAVEKEEEIDLVNALLEKQASLKECDAQGRTPLHLAVNASGPSSALFDIPDLLIEKGASLTVADKFGRVPLHYAYVKIGKESVTSEQGCDPIELTTLLTSGMSGEEVDTADASGRTPLHEAARRGAMICCMHLVERGANINRQDSDCNSPMSLAVKAGHNSCAVMLIQKGANVNTNVITIPRPLSGADTQEETSHRKWRLKSAIAPPPKPTCEPVFKVVVEKGWQGVTYVMLDRLEACGVKYASAVESAMRARKYQVVLSLLRKQRDSSKLCEKNDLKQNLLHVLAINRPTNTDVQIKVAKVLIERGVPSYTTDERGCTPLHYAAFTKNLTLIKFFIERNPSSFRGMISLTDLAGRNAFAALLWNSAINDDTTANILKLFLEHDRGSGAINRTCRFPIPLIEAPSPDCDPAIAVNDYFSGEIESIVINPLTRAIQLKAHRVIDLLLDYNVDINIQVDGLKNQTPLMLAVQQNDEDVVKKLLNHKTPVLLSALDSDDRTVLHHAAKPLAYGYWENMTILKLLIDQGVPIPQVDRFGGTALSYALEGGSGRMSDELQAVMNIDREKWVKPSCITAEVSDNIIWSTSTPNFEDDAVTILERIREDEMENDSEQPTPHPDLLSGLREAGEIVFDPTVSRHCDVFLIAVDVQQNGNVQYNFFRMQVIHQKGKNLYMFFTRWGLIGERGNWQTSPFNTPSNAIKEFAKYFKLKTANEWRSINNFKPQTRKYHLVAPDVQRQRGVADLEFDLHTDIQSLLDKEIQSAFADMINVDSMKEAMKDSTNVDPDVMPFGRLEKERLSMGISILNDIKELIISAGELKPTDPQDQIRLQRALEKVQQNSTEYYRLLPPRGGIFDRIRPISDTEVLSRMMLQTKRLCELEFANKVLLGAQYRINEMNPLDYVYRSVGCNLHVMDPDSDESQYLLQCLHNTGSNVQVDCMYRVNRPGEAANIVETGLGNYRMLWHGTNILNLMSILQKGLQPTEAPNTGNLPQFGKGIYLSDMVARAMQDCKTWGTEKKYMLLCQVALGHIKEIRDADKCSDMEVANSVMAVGKYIPKPGKNLILPEGGAISLGEKVKNTDLTGVTNTYNEYVVYSPEQVCIRYLVRFDVADDEKQSSSSNDPFPAQTSSSKSTK</sequence>
<dbReference type="PANTHER" id="PTHR24123">
    <property type="entry name" value="ANKYRIN REPEAT-CONTAINING"/>
    <property type="match status" value="1"/>
</dbReference>
<feature type="repeat" description="ANK" evidence="10">
    <location>
        <begin position="1467"/>
        <end position="1500"/>
    </location>
</feature>
<organism evidence="16 17">
    <name type="scientific">Clavelina lepadiformis</name>
    <name type="common">Light-bulb sea squirt</name>
    <name type="synonym">Ascidia lepadiformis</name>
    <dbReference type="NCBI Taxonomy" id="159417"/>
    <lineage>
        <taxon>Eukaryota</taxon>
        <taxon>Metazoa</taxon>
        <taxon>Chordata</taxon>
        <taxon>Tunicata</taxon>
        <taxon>Ascidiacea</taxon>
        <taxon>Aplousobranchia</taxon>
        <taxon>Clavelinidae</taxon>
        <taxon>Clavelina</taxon>
    </lineage>
</organism>
<feature type="repeat" description="ANK" evidence="10">
    <location>
        <begin position="1586"/>
        <end position="1618"/>
    </location>
</feature>
<evidence type="ECO:0000256" key="10">
    <source>
        <dbReference type="PROSITE-ProRule" id="PRU00023"/>
    </source>
</evidence>
<comment type="similarity">
    <text evidence="9">Belongs to the ARTD/PARP family.</text>
</comment>
<dbReference type="SUPFAM" id="SSF142921">
    <property type="entry name" value="WGR domain-like"/>
    <property type="match status" value="1"/>
</dbReference>
<feature type="compositionally biased region" description="Polar residues" evidence="12">
    <location>
        <begin position="2586"/>
        <end position="2604"/>
    </location>
</feature>
<dbReference type="SMART" id="SM00384">
    <property type="entry name" value="AT_hook"/>
    <property type="match status" value="5"/>
</dbReference>
<dbReference type="Pfam" id="PF12796">
    <property type="entry name" value="Ank_2"/>
    <property type="match status" value="5"/>
</dbReference>
<keyword evidence="8" id="KW-0539">Nucleus</keyword>
<feature type="region of interest" description="Disordered" evidence="12">
    <location>
        <begin position="1"/>
        <end position="301"/>
    </location>
</feature>